<dbReference type="EMBL" id="CP163440">
    <property type="protein sequence ID" value="XDQ68239.1"/>
    <property type="molecule type" value="Genomic_DNA"/>
</dbReference>
<evidence type="ECO:0000313" key="1">
    <source>
        <dbReference type="EMBL" id="XDQ68239.1"/>
    </source>
</evidence>
<protein>
    <submittedName>
        <fullName evidence="1">Uncharacterized protein</fullName>
    </submittedName>
</protein>
<dbReference type="AlphaFoldDB" id="A0AB39SSC2"/>
<name>A0AB39SSC2_9ACTN</name>
<gene>
    <name evidence="1" type="ORF">AB5J50_49545</name>
</gene>
<sequence>MSRATRALAPVAVIGAGPYGLSTAAHLKGGRTYTLCTGHVLAAREGQGR</sequence>
<accession>A0AB39SSC2</accession>
<proteinExistence type="predicted"/>
<dbReference type="RefSeq" id="WP_369265063.1">
    <property type="nucleotide sequence ID" value="NZ_CP163440.1"/>
</dbReference>
<organism evidence="1">
    <name type="scientific">Streptomyces sp. R35</name>
    <dbReference type="NCBI Taxonomy" id="3238630"/>
    <lineage>
        <taxon>Bacteria</taxon>
        <taxon>Bacillati</taxon>
        <taxon>Actinomycetota</taxon>
        <taxon>Actinomycetes</taxon>
        <taxon>Kitasatosporales</taxon>
        <taxon>Streptomycetaceae</taxon>
        <taxon>Streptomyces</taxon>
    </lineage>
</organism>
<reference evidence="1" key="1">
    <citation type="submission" date="2024-07" db="EMBL/GenBank/DDBJ databases">
        <authorList>
            <person name="Yu S.T."/>
        </authorList>
    </citation>
    <scope>NUCLEOTIDE SEQUENCE</scope>
    <source>
        <strain evidence="1">R35</strain>
    </source>
</reference>